<reference evidence="3" key="1">
    <citation type="submission" date="2013-10" db="EMBL/GenBank/DDBJ databases">
        <title>Genomic analysis of the causative agents of coccidiosis in chickens.</title>
        <authorList>
            <person name="Reid A.J."/>
            <person name="Blake D."/>
            <person name="Billington K."/>
            <person name="Browne H."/>
            <person name="Dunn M."/>
            <person name="Hung S."/>
            <person name="Kawahara F."/>
            <person name="Miranda-Saavedra D."/>
            <person name="Mourier T."/>
            <person name="Nagra H."/>
            <person name="Otto T.D."/>
            <person name="Rawlings N."/>
            <person name="Sanchez A."/>
            <person name="Sanders M."/>
            <person name="Subramaniam C."/>
            <person name="Tay Y."/>
            <person name="Dear P."/>
            <person name="Doerig C."/>
            <person name="Gruber A."/>
            <person name="Parkinson J."/>
            <person name="Shirley M."/>
            <person name="Wan K.L."/>
            <person name="Berriman M."/>
            <person name="Tomley F."/>
            <person name="Pain A."/>
        </authorList>
    </citation>
    <scope>NUCLEOTIDE SEQUENCE [LARGE SCALE GENOMIC DNA]</scope>
    <source>
        <strain evidence="3">Weybridge</strain>
    </source>
</reference>
<evidence type="ECO:0000313" key="4">
    <source>
        <dbReference type="Proteomes" id="UP000030763"/>
    </source>
</evidence>
<organism evidence="3 4">
    <name type="scientific">Eimeria maxima</name>
    <name type="common">Coccidian parasite</name>
    <dbReference type="NCBI Taxonomy" id="5804"/>
    <lineage>
        <taxon>Eukaryota</taxon>
        <taxon>Sar</taxon>
        <taxon>Alveolata</taxon>
        <taxon>Apicomplexa</taxon>
        <taxon>Conoidasida</taxon>
        <taxon>Coccidia</taxon>
        <taxon>Eucoccidiorida</taxon>
        <taxon>Eimeriorina</taxon>
        <taxon>Eimeriidae</taxon>
        <taxon>Eimeria</taxon>
    </lineage>
</organism>
<dbReference type="OrthoDB" id="538223at2759"/>
<feature type="region of interest" description="Disordered" evidence="2">
    <location>
        <begin position="356"/>
        <end position="381"/>
    </location>
</feature>
<dbReference type="GO" id="GO:0000109">
    <property type="term" value="C:nucleotide-excision repair complex"/>
    <property type="evidence" value="ECO:0007669"/>
    <property type="project" value="TreeGrafter"/>
</dbReference>
<dbReference type="SMART" id="SM00320">
    <property type="entry name" value="WD40"/>
    <property type="match status" value="5"/>
</dbReference>
<dbReference type="Proteomes" id="UP000030763">
    <property type="component" value="Unassembled WGS sequence"/>
</dbReference>
<feature type="region of interest" description="Disordered" evidence="2">
    <location>
        <begin position="830"/>
        <end position="851"/>
    </location>
</feature>
<dbReference type="GO" id="GO:0006283">
    <property type="term" value="P:transcription-coupled nucleotide-excision repair"/>
    <property type="evidence" value="ECO:0007669"/>
    <property type="project" value="InterPro"/>
</dbReference>
<keyword evidence="1" id="KW-0853">WD repeat</keyword>
<keyword evidence="4" id="KW-1185">Reference proteome</keyword>
<dbReference type="GO" id="GO:0000209">
    <property type="term" value="P:protein polyubiquitination"/>
    <property type="evidence" value="ECO:0007669"/>
    <property type="project" value="TreeGrafter"/>
</dbReference>
<feature type="region of interest" description="Disordered" evidence="2">
    <location>
        <begin position="479"/>
        <end position="501"/>
    </location>
</feature>
<dbReference type="PANTHER" id="PTHR46202">
    <property type="entry name" value="DNA EXCISION REPAIR PROTEIN ERCC-8"/>
    <property type="match status" value="1"/>
</dbReference>
<dbReference type="RefSeq" id="XP_013333190.1">
    <property type="nucleotide sequence ID" value="XM_013477736.1"/>
</dbReference>
<dbReference type="VEuPathDB" id="ToxoDB:EMWEY_00003330"/>
<feature type="repeat" description="WD" evidence="1">
    <location>
        <begin position="667"/>
        <end position="699"/>
    </location>
</feature>
<evidence type="ECO:0000256" key="2">
    <source>
        <dbReference type="SAM" id="MobiDB-lite"/>
    </source>
</evidence>
<dbReference type="GeneID" id="25334319"/>
<feature type="repeat" description="WD" evidence="1">
    <location>
        <begin position="789"/>
        <end position="821"/>
    </location>
</feature>
<proteinExistence type="predicted"/>
<dbReference type="Pfam" id="PF00400">
    <property type="entry name" value="WD40"/>
    <property type="match status" value="3"/>
</dbReference>
<accession>U6M297</accession>
<sequence length="851" mass="91945">MRGSRLTGNVFVDYRRFAVRRLEDLQELQRRYLLSSSRDGSIALYDLEADAAWNLNGGFGPEPKVYPIGYVQRRPDRPPKRNLLPLRFQPASGRRVTKGRTISSVAGNSLASSENFVGIRRAQAGHSRSVTSVEFMPGDNGMFASTGLDKLLKIWDTQAWDCVLDIAVDSPILCCAFERVGFQSKAAFSSTDSVENSVESPAHLPLATGCEDGSVRIFDMRAIRKWDIRRSDACMLIFDKCKPDIEFFRNRCSQSAAFRQLLHTYDVVGGRCSPAPALPYVTVETTELKQAVQSTSSDQGATLDIVARAAADAAFAQEPVFPLPRSSSAGLGFSLVTSGVSHFKTPHLQVPVLPRKRNQNSAGTMPNLGRGSKRTKVEEKAPQQYRFPSSTTAGMRGSLSDEQSDCVSPEYVPSIGLMEGTVQARERGKRTSAALLKKDNLRVFGLSNTGGTTYGEAPGNLDCLREPILSKSNCISNTKPKKRLHPATTVSPPKCRLVRSDSPTRVHSESVNFPVQIPFSQGPIGTASPQLEPSQRGGAELTCSGVCSPLGPETVPGFEGNVALKVPVVAQHAVGKRAHHCDPMRFDRSGQSVSGLADTPSSYRNSPSAAVESGQLFCGVGSPPKSAPAFSREGTCGLFHRFGNRLTDSLCTGPASILQGQNVWSKVSAHDGAVTCLIPSPDGTYLVSSGSDGRVRLWNALNGSHCFVHMILNIPRSTSVHASFQDSNRSRISGIPSRPEKSNTTTNRFGSIWSVQAAMSKSGEYLIHGRGRVLCTFDIMSGAELQLTSPGHSDDIICVTWNDEKNEAYSGAFDGSVLIYDAMCVSGGYTSEEAEEDDEVPVVDVTPPEFS</sequence>
<dbReference type="PROSITE" id="PS50294">
    <property type="entry name" value="WD_REPEATS_REGION"/>
    <property type="match status" value="2"/>
</dbReference>
<dbReference type="Gene3D" id="2.130.10.10">
    <property type="entry name" value="YVTN repeat-like/Quinoprotein amine dehydrogenase"/>
    <property type="match status" value="3"/>
</dbReference>
<evidence type="ECO:0000256" key="1">
    <source>
        <dbReference type="PROSITE-ProRule" id="PRU00221"/>
    </source>
</evidence>
<evidence type="ECO:0000313" key="3">
    <source>
        <dbReference type="EMBL" id="CDJ56539.1"/>
    </source>
</evidence>
<feature type="repeat" description="WD" evidence="1">
    <location>
        <begin position="123"/>
        <end position="156"/>
    </location>
</feature>
<dbReference type="AlphaFoldDB" id="U6M297"/>
<dbReference type="InterPro" id="IPR015943">
    <property type="entry name" value="WD40/YVTN_repeat-like_dom_sf"/>
</dbReference>
<feature type="compositionally biased region" description="Low complexity" evidence="2">
    <location>
        <begin position="842"/>
        <end position="851"/>
    </location>
</feature>
<dbReference type="GO" id="GO:0031464">
    <property type="term" value="C:Cul4A-RING E3 ubiquitin ligase complex"/>
    <property type="evidence" value="ECO:0007669"/>
    <property type="project" value="TreeGrafter"/>
</dbReference>
<dbReference type="SUPFAM" id="SSF50978">
    <property type="entry name" value="WD40 repeat-like"/>
    <property type="match status" value="2"/>
</dbReference>
<dbReference type="PANTHER" id="PTHR46202:SF1">
    <property type="entry name" value="DNA EXCISION REPAIR PROTEIN ERCC-8"/>
    <property type="match status" value="1"/>
</dbReference>
<reference evidence="3" key="2">
    <citation type="submission" date="2013-10" db="EMBL/GenBank/DDBJ databases">
        <authorList>
            <person name="Aslett M."/>
        </authorList>
    </citation>
    <scope>NUCLEOTIDE SEQUENCE [LARGE SCALE GENOMIC DNA]</scope>
    <source>
        <strain evidence="3">Weybridge</strain>
    </source>
</reference>
<feature type="compositionally biased region" description="Acidic residues" evidence="2">
    <location>
        <begin position="832"/>
        <end position="841"/>
    </location>
</feature>
<dbReference type="EMBL" id="HG718972">
    <property type="protein sequence ID" value="CDJ56539.1"/>
    <property type="molecule type" value="Genomic_DNA"/>
</dbReference>
<dbReference type="InterPro" id="IPR042238">
    <property type="entry name" value="Rad28/ERCC8/Ckn1/ATCSA-1"/>
</dbReference>
<dbReference type="GO" id="GO:0043161">
    <property type="term" value="P:proteasome-mediated ubiquitin-dependent protein catabolic process"/>
    <property type="evidence" value="ECO:0007669"/>
    <property type="project" value="TreeGrafter"/>
</dbReference>
<protein>
    <submittedName>
        <fullName evidence="3">WD domain, G-beta repeat-containing protein, putative</fullName>
    </submittedName>
</protein>
<gene>
    <name evidence="3" type="ORF">EMWEY_00003330</name>
</gene>
<dbReference type="InterPro" id="IPR001680">
    <property type="entry name" value="WD40_rpt"/>
</dbReference>
<dbReference type="OMA" id="RKWDIRR"/>
<dbReference type="PROSITE" id="PS50082">
    <property type="entry name" value="WD_REPEATS_2"/>
    <property type="match status" value="3"/>
</dbReference>
<name>U6M297_EIMMA</name>
<dbReference type="InterPro" id="IPR036322">
    <property type="entry name" value="WD40_repeat_dom_sf"/>
</dbReference>